<evidence type="ECO:0000256" key="1">
    <source>
        <dbReference type="ARBA" id="ARBA00006484"/>
    </source>
</evidence>
<dbReference type="Proteomes" id="UP000002429">
    <property type="component" value="Plasmid megaplasmid"/>
</dbReference>
<dbReference type="EMBL" id="CP000353">
    <property type="protein sequence ID" value="ABF12238.1"/>
    <property type="molecule type" value="Genomic_DNA"/>
</dbReference>
<dbReference type="AlphaFoldDB" id="Q1LC88"/>
<dbReference type="PROSITE" id="PS00061">
    <property type="entry name" value="ADH_SHORT"/>
    <property type="match status" value="1"/>
</dbReference>
<gene>
    <name evidence="2" type="ordered locus">Rmet_5379</name>
</gene>
<dbReference type="InterPro" id="IPR036291">
    <property type="entry name" value="NAD(P)-bd_dom_sf"/>
</dbReference>
<comment type="similarity">
    <text evidence="1">Belongs to the short-chain dehydrogenases/reductases (SDR) family.</text>
</comment>
<dbReference type="FunFam" id="3.40.50.720:FF:000084">
    <property type="entry name" value="Short-chain dehydrogenase reductase"/>
    <property type="match status" value="1"/>
</dbReference>
<dbReference type="Gene3D" id="3.40.50.720">
    <property type="entry name" value="NAD(P)-binding Rossmann-like Domain"/>
    <property type="match status" value="1"/>
</dbReference>
<dbReference type="RefSeq" id="WP_011519785.1">
    <property type="nucleotide sequence ID" value="NC_007974.2"/>
</dbReference>
<protein>
    <submittedName>
        <fullName evidence="2">Short-chain dehydrogenase putative 3-oxoacyl-(Acyl-carrier-protein) reductase</fullName>
        <ecNumber evidence="2">1.1.1.100</ecNumber>
    </submittedName>
</protein>
<reference evidence="3" key="1">
    <citation type="journal article" date="2010" name="PLoS ONE">
        <title>The complete genome sequence of Cupriavidus metallidurans strain CH34, a master survivalist in harsh and anthropogenic environments.</title>
        <authorList>
            <person name="Janssen P.J."/>
            <person name="Van Houdt R."/>
            <person name="Moors H."/>
            <person name="Monsieurs P."/>
            <person name="Morin N."/>
            <person name="Michaux A."/>
            <person name="Benotmane M.A."/>
            <person name="Leys N."/>
            <person name="Vallaeys T."/>
            <person name="Lapidus A."/>
            <person name="Monchy S."/>
            <person name="Medigue C."/>
            <person name="Taghavi S."/>
            <person name="McCorkle S."/>
            <person name="Dunn J."/>
            <person name="van der Lelie D."/>
            <person name="Mergeay M."/>
        </authorList>
    </citation>
    <scope>NUCLEOTIDE SEQUENCE [LARGE SCALE GENOMIC DNA]</scope>
    <source>
        <strain evidence="3">ATCC 43123 / DSM 2839 / NBRC 102507 / CH34</strain>
    </source>
</reference>
<dbReference type="SUPFAM" id="SSF51735">
    <property type="entry name" value="NAD(P)-binding Rossmann-fold domains"/>
    <property type="match status" value="1"/>
</dbReference>
<sequence length="269" mass="28066">MNALPLSLADRTVFVAGGGSAGPGWSIGRAASVTYARLGARVCVVDRDAASAAETTALIRAEGGAAETFVGDVAEEAEIARLFAEAREHFGPIDVLHHNVGIGKTGGVLDTDVRDFDAAHNVNVRSLLLASQQVLPSMVERGRGAIVTVSSVAGLRYIGYPHLSYSVSKAALIQFTRMIAQQYAGSGIRANCVVPGLIDTPRIAHTVAKQFSADSLDDARAARARQVPMQRMGTAWDVAHACAFLASDAAAYITGTELVVDGGITGKYA</sequence>
<keyword evidence="2" id="KW-0560">Oxidoreductase</keyword>
<dbReference type="PANTHER" id="PTHR42760:SF122">
    <property type="entry name" value="NAD(P)-BINDING PROTEIN"/>
    <property type="match status" value="1"/>
</dbReference>
<proteinExistence type="inferred from homology"/>
<dbReference type="GO" id="GO:0048038">
    <property type="term" value="F:quinone binding"/>
    <property type="evidence" value="ECO:0007669"/>
    <property type="project" value="TreeGrafter"/>
</dbReference>
<dbReference type="GO" id="GO:0006633">
    <property type="term" value="P:fatty acid biosynthetic process"/>
    <property type="evidence" value="ECO:0007669"/>
    <property type="project" value="TreeGrafter"/>
</dbReference>
<organism evidence="2 3">
    <name type="scientific">Cupriavidus metallidurans (strain ATCC 43123 / DSM 2839 / NBRC 102507 / CH34)</name>
    <name type="common">Ralstonia metallidurans</name>
    <dbReference type="NCBI Taxonomy" id="266264"/>
    <lineage>
        <taxon>Bacteria</taxon>
        <taxon>Pseudomonadati</taxon>
        <taxon>Pseudomonadota</taxon>
        <taxon>Betaproteobacteria</taxon>
        <taxon>Burkholderiales</taxon>
        <taxon>Burkholderiaceae</taxon>
        <taxon>Cupriavidus</taxon>
    </lineage>
</organism>
<dbReference type="PANTHER" id="PTHR42760">
    <property type="entry name" value="SHORT-CHAIN DEHYDROGENASES/REDUCTASES FAMILY MEMBER"/>
    <property type="match status" value="1"/>
</dbReference>
<dbReference type="CDD" id="cd05233">
    <property type="entry name" value="SDR_c"/>
    <property type="match status" value="1"/>
</dbReference>
<evidence type="ECO:0000313" key="3">
    <source>
        <dbReference type="Proteomes" id="UP000002429"/>
    </source>
</evidence>
<dbReference type="InterPro" id="IPR002347">
    <property type="entry name" value="SDR_fam"/>
</dbReference>
<dbReference type="EC" id="1.1.1.100" evidence="2"/>
<dbReference type="Pfam" id="PF13561">
    <property type="entry name" value="adh_short_C2"/>
    <property type="match status" value="1"/>
</dbReference>
<keyword evidence="3" id="KW-1185">Reference proteome</keyword>
<dbReference type="HOGENOM" id="CLU_010194_1_0_4"/>
<dbReference type="eggNOG" id="COG1028">
    <property type="taxonomic scope" value="Bacteria"/>
</dbReference>
<keyword evidence="2" id="KW-0614">Plasmid</keyword>
<dbReference type="PRINTS" id="PR00080">
    <property type="entry name" value="SDRFAMILY"/>
</dbReference>
<accession>Q1LC88</accession>
<geneLocation type="plasmid" evidence="2 3">
    <name>megaplasmid</name>
</geneLocation>
<dbReference type="GO" id="GO:0004316">
    <property type="term" value="F:3-oxoacyl-[acyl-carrier-protein] reductase (NADPH) activity"/>
    <property type="evidence" value="ECO:0007669"/>
    <property type="project" value="UniProtKB-EC"/>
</dbReference>
<dbReference type="KEGG" id="rme:Rmet_5379"/>
<dbReference type="PRINTS" id="PR00081">
    <property type="entry name" value="GDHRDH"/>
</dbReference>
<evidence type="ECO:0000313" key="2">
    <source>
        <dbReference type="EMBL" id="ABF12238.1"/>
    </source>
</evidence>
<name>Q1LC88_CUPMC</name>
<dbReference type="InterPro" id="IPR020904">
    <property type="entry name" value="Sc_DH/Rdtase_CS"/>
</dbReference>